<keyword evidence="1 5" id="KW-0489">Methyltransferase</keyword>
<comment type="caution">
    <text evidence="6">The sequence shown here is derived from an EMBL/GenBank/DDBJ whole genome shotgun (WGS) entry which is preliminary data.</text>
</comment>
<protein>
    <recommendedName>
        <fullName evidence="5">Ribosomal RNA large subunit methyltransferase H</fullName>
        <ecNumber evidence="5">2.1.1.177</ecNumber>
    </recommendedName>
    <alternativeName>
        <fullName evidence="5">23S rRNA (pseudouridine1915-N3)-methyltransferase</fullName>
    </alternativeName>
    <alternativeName>
        <fullName evidence="5">23S rRNA m3Psi1915 methyltransferase</fullName>
    </alternativeName>
    <alternativeName>
        <fullName evidence="5">rRNA (pseudouridine-N3-)-methyltransferase RlmH</fullName>
    </alternativeName>
</protein>
<keyword evidence="5" id="KW-0698">rRNA processing</keyword>
<dbReference type="CDD" id="cd18081">
    <property type="entry name" value="RlmH-like"/>
    <property type="match status" value="1"/>
</dbReference>
<dbReference type="GO" id="GO:0070038">
    <property type="term" value="F:rRNA (pseudouridine-N3-)-methyltransferase activity"/>
    <property type="evidence" value="ECO:0007669"/>
    <property type="project" value="UniProtKB-UniRule"/>
</dbReference>
<evidence type="ECO:0000313" key="6">
    <source>
        <dbReference type="EMBL" id="HIR62763.1"/>
    </source>
</evidence>
<dbReference type="PANTHER" id="PTHR33603:SF1">
    <property type="entry name" value="RIBOSOMAL RNA LARGE SUBUNIT METHYLTRANSFERASE H"/>
    <property type="match status" value="1"/>
</dbReference>
<dbReference type="AlphaFoldDB" id="A0A9D1E1C1"/>
<evidence type="ECO:0000256" key="5">
    <source>
        <dbReference type="HAMAP-Rule" id="MF_00658"/>
    </source>
</evidence>
<organism evidence="6 7">
    <name type="scientific">Candidatus Coprenecus avistercoris</name>
    <dbReference type="NCBI Taxonomy" id="2840730"/>
    <lineage>
        <taxon>Bacteria</taxon>
        <taxon>Pseudomonadati</taxon>
        <taxon>Bacteroidota</taxon>
        <taxon>Bacteroidia</taxon>
        <taxon>Bacteroidales</taxon>
        <taxon>Rikenellaceae</taxon>
        <taxon>Rikenellaceae incertae sedis</taxon>
        <taxon>Candidatus Coprenecus</taxon>
    </lineage>
</organism>
<keyword evidence="2 5" id="KW-0808">Transferase</keyword>
<proteinExistence type="inferred from homology"/>
<evidence type="ECO:0000256" key="4">
    <source>
        <dbReference type="ARBA" id="ARBA00038303"/>
    </source>
</evidence>
<name>A0A9D1E1C1_9BACT</name>
<keyword evidence="3 5" id="KW-0949">S-adenosyl-L-methionine</keyword>
<accession>A0A9D1E1C1</accession>
<dbReference type="InterPro" id="IPR029028">
    <property type="entry name" value="Alpha/beta_knot_MTases"/>
</dbReference>
<dbReference type="Pfam" id="PF02590">
    <property type="entry name" value="SPOUT_MTase"/>
    <property type="match status" value="1"/>
</dbReference>
<dbReference type="Gene3D" id="3.40.1280.10">
    <property type="match status" value="1"/>
</dbReference>
<feature type="binding site" evidence="5">
    <location>
        <position position="105"/>
    </location>
    <ligand>
        <name>S-adenosyl-L-methionine</name>
        <dbReference type="ChEBI" id="CHEBI:59789"/>
    </ligand>
</feature>
<dbReference type="HAMAP" id="MF_00658">
    <property type="entry name" value="23SrRNA_methyltr_H"/>
    <property type="match status" value="1"/>
</dbReference>
<evidence type="ECO:0000256" key="1">
    <source>
        <dbReference type="ARBA" id="ARBA00022603"/>
    </source>
</evidence>
<dbReference type="EMBL" id="DVHI01000057">
    <property type="protein sequence ID" value="HIR62763.1"/>
    <property type="molecule type" value="Genomic_DNA"/>
</dbReference>
<comment type="catalytic activity">
    <reaction evidence="5">
        <text>pseudouridine(1915) in 23S rRNA + S-adenosyl-L-methionine = N(3)-methylpseudouridine(1915) in 23S rRNA + S-adenosyl-L-homocysteine + H(+)</text>
        <dbReference type="Rhea" id="RHEA:42752"/>
        <dbReference type="Rhea" id="RHEA-COMP:10221"/>
        <dbReference type="Rhea" id="RHEA-COMP:10222"/>
        <dbReference type="ChEBI" id="CHEBI:15378"/>
        <dbReference type="ChEBI" id="CHEBI:57856"/>
        <dbReference type="ChEBI" id="CHEBI:59789"/>
        <dbReference type="ChEBI" id="CHEBI:65314"/>
        <dbReference type="ChEBI" id="CHEBI:74486"/>
        <dbReference type="EC" id="2.1.1.177"/>
    </reaction>
</comment>
<reference evidence="6" key="1">
    <citation type="submission" date="2020-10" db="EMBL/GenBank/DDBJ databases">
        <authorList>
            <person name="Gilroy R."/>
        </authorList>
    </citation>
    <scope>NUCLEOTIDE SEQUENCE</scope>
    <source>
        <strain evidence="6">ChiHjej13B12-12457</strain>
    </source>
</reference>
<keyword evidence="5" id="KW-0963">Cytoplasm</keyword>
<dbReference type="EC" id="2.1.1.177" evidence="5"/>
<dbReference type="InterPro" id="IPR003742">
    <property type="entry name" value="RlmH-like"/>
</dbReference>
<dbReference type="PANTHER" id="PTHR33603">
    <property type="entry name" value="METHYLTRANSFERASE"/>
    <property type="match status" value="1"/>
</dbReference>
<sequence length="157" mass="17786">MKITLITVGKTTFDFVKEGMAMYEKRIGRYLSYTRVEIPALSGTASLSPEEVKEKEGSLILKKIKEGDRLVLLDEKGQRYTSTAWASRLGRLMDTGCRSLVFVIGGAYGFSPKVREAAAEMLSLSDMTFSHQIIRLFFTEQLYRAMTILRGEPYHNE</sequence>
<reference evidence="6" key="2">
    <citation type="journal article" date="2021" name="PeerJ">
        <title>Extensive microbial diversity within the chicken gut microbiome revealed by metagenomics and culture.</title>
        <authorList>
            <person name="Gilroy R."/>
            <person name="Ravi A."/>
            <person name="Getino M."/>
            <person name="Pursley I."/>
            <person name="Horton D.L."/>
            <person name="Alikhan N.F."/>
            <person name="Baker D."/>
            <person name="Gharbi K."/>
            <person name="Hall N."/>
            <person name="Watson M."/>
            <person name="Adriaenssens E.M."/>
            <person name="Foster-Nyarko E."/>
            <person name="Jarju S."/>
            <person name="Secka A."/>
            <person name="Antonio M."/>
            <person name="Oren A."/>
            <person name="Chaudhuri R.R."/>
            <person name="La Ragione R."/>
            <person name="Hildebrand F."/>
            <person name="Pallen M.J."/>
        </authorList>
    </citation>
    <scope>NUCLEOTIDE SEQUENCE</scope>
    <source>
        <strain evidence="6">ChiHjej13B12-12457</strain>
    </source>
</reference>
<evidence type="ECO:0000256" key="3">
    <source>
        <dbReference type="ARBA" id="ARBA00022691"/>
    </source>
</evidence>
<evidence type="ECO:0000313" key="7">
    <source>
        <dbReference type="Proteomes" id="UP000886744"/>
    </source>
</evidence>
<comment type="similarity">
    <text evidence="4 5">Belongs to the RNA methyltransferase RlmH family.</text>
</comment>
<dbReference type="SUPFAM" id="SSF75217">
    <property type="entry name" value="alpha/beta knot"/>
    <property type="match status" value="1"/>
</dbReference>
<feature type="binding site" evidence="5">
    <location>
        <begin position="124"/>
        <end position="129"/>
    </location>
    <ligand>
        <name>S-adenosyl-L-methionine</name>
        <dbReference type="ChEBI" id="CHEBI:59789"/>
    </ligand>
</feature>
<dbReference type="Proteomes" id="UP000886744">
    <property type="component" value="Unassembled WGS sequence"/>
</dbReference>
<evidence type="ECO:0000256" key="2">
    <source>
        <dbReference type="ARBA" id="ARBA00022679"/>
    </source>
</evidence>
<comment type="function">
    <text evidence="5">Specifically methylates the pseudouridine at position 1915 (m3Psi1915) in 23S rRNA.</text>
</comment>
<comment type="subcellular location">
    <subcellularLocation>
        <location evidence="5">Cytoplasm</location>
    </subcellularLocation>
</comment>
<dbReference type="InterPro" id="IPR029026">
    <property type="entry name" value="tRNA_m1G_MTases_N"/>
</dbReference>
<gene>
    <name evidence="5" type="primary">rlmH</name>
    <name evidence="6" type="ORF">IAC94_04485</name>
</gene>
<comment type="subunit">
    <text evidence="5">Homodimer.</text>
</comment>
<feature type="binding site" evidence="5">
    <location>
        <position position="73"/>
    </location>
    <ligand>
        <name>S-adenosyl-L-methionine</name>
        <dbReference type="ChEBI" id="CHEBI:59789"/>
    </ligand>
</feature>
<dbReference type="GO" id="GO:0005737">
    <property type="term" value="C:cytoplasm"/>
    <property type="evidence" value="ECO:0007669"/>
    <property type="project" value="UniProtKB-SubCell"/>
</dbReference>
<dbReference type="PIRSF" id="PIRSF004505">
    <property type="entry name" value="MT_bac"/>
    <property type="match status" value="1"/>
</dbReference>